<feature type="region of interest" description="Disordered" evidence="1">
    <location>
        <begin position="38"/>
        <end position="59"/>
    </location>
</feature>
<dbReference type="EMBL" id="JABFAC010000008">
    <property type="protein sequence ID" value="MBA0621434.1"/>
    <property type="molecule type" value="Genomic_DNA"/>
</dbReference>
<accession>A0A7J8S5S7</accession>
<proteinExistence type="predicted"/>
<keyword evidence="3" id="KW-1185">Reference proteome</keyword>
<gene>
    <name evidence="2" type="ORF">Godav_007059</name>
</gene>
<evidence type="ECO:0000313" key="3">
    <source>
        <dbReference type="Proteomes" id="UP000593561"/>
    </source>
</evidence>
<dbReference type="AlphaFoldDB" id="A0A7J8S5S7"/>
<organism evidence="2 3">
    <name type="scientific">Gossypium davidsonii</name>
    <name type="common">Davidson's cotton</name>
    <name type="synonym">Gossypium klotzschianum subsp. davidsonii</name>
    <dbReference type="NCBI Taxonomy" id="34287"/>
    <lineage>
        <taxon>Eukaryota</taxon>
        <taxon>Viridiplantae</taxon>
        <taxon>Streptophyta</taxon>
        <taxon>Embryophyta</taxon>
        <taxon>Tracheophyta</taxon>
        <taxon>Spermatophyta</taxon>
        <taxon>Magnoliopsida</taxon>
        <taxon>eudicotyledons</taxon>
        <taxon>Gunneridae</taxon>
        <taxon>Pentapetalae</taxon>
        <taxon>rosids</taxon>
        <taxon>malvids</taxon>
        <taxon>Malvales</taxon>
        <taxon>Malvaceae</taxon>
        <taxon>Malvoideae</taxon>
        <taxon>Gossypium</taxon>
    </lineage>
</organism>
<evidence type="ECO:0000256" key="1">
    <source>
        <dbReference type="SAM" id="MobiDB-lite"/>
    </source>
</evidence>
<reference evidence="2 3" key="1">
    <citation type="journal article" date="2019" name="Genome Biol. Evol.">
        <title>Insights into the evolution of the New World diploid cottons (Gossypium, subgenus Houzingenia) based on genome sequencing.</title>
        <authorList>
            <person name="Grover C.E."/>
            <person name="Arick M.A. 2nd"/>
            <person name="Thrash A."/>
            <person name="Conover J.L."/>
            <person name="Sanders W.S."/>
            <person name="Peterson D.G."/>
            <person name="Frelichowski J.E."/>
            <person name="Scheffler J.A."/>
            <person name="Scheffler B.E."/>
            <person name="Wendel J.F."/>
        </authorList>
    </citation>
    <scope>NUCLEOTIDE SEQUENCE [LARGE SCALE GENOMIC DNA]</scope>
    <source>
        <strain evidence="2">27</strain>
        <tissue evidence="2">Leaf</tissue>
    </source>
</reference>
<feature type="compositionally biased region" description="Acidic residues" evidence="1">
    <location>
        <begin position="44"/>
        <end position="59"/>
    </location>
</feature>
<name>A0A7J8S5S7_GOSDV</name>
<protein>
    <submittedName>
        <fullName evidence="2">Uncharacterized protein</fullName>
    </submittedName>
</protein>
<dbReference type="Proteomes" id="UP000593561">
    <property type="component" value="Unassembled WGS sequence"/>
</dbReference>
<comment type="caution">
    <text evidence="2">The sequence shown here is derived from an EMBL/GenBank/DDBJ whole genome shotgun (WGS) entry which is preliminary data.</text>
</comment>
<evidence type="ECO:0000313" key="2">
    <source>
        <dbReference type="EMBL" id="MBA0621434.1"/>
    </source>
</evidence>
<sequence length="95" mass="10690">MERATEKVKNKEFADVDSDAMGGVEGTSHRMSFKDMLMSKQTDEEVDSDEEGSDLGLDDDISSCMKQTVVVKLLIGYRGPRGRLKSFWDREPRGL</sequence>